<name>A0AAD8GQL6_9APIA</name>
<gene>
    <name evidence="1" type="ORF">POM88_052435</name>
</gene>
<reference evidence="1" key="2">
    <citation type="submission" date="2023-05" db="EMBL/GenBank/DDBJ databases">
        <authorList>
            <person name="Schelkunov M.I."/>
        </authorList>
    </citation>
    <scope>NUCLEOTIDE SEQUENCE</scope>
    <source>
        <strain evidence="1">Hsosn_3</strain>
        <tissue evidence="1">Leaf</tissue>
    </source>
</reference>
<sequence length="113" mass="12774">MALSWLYGHRKFTLDYSLKVSSRPPMDFSAHQKILWTLDAWASAEAAVTNSPIEAAVSSDYDLPGISLEGLCVSSHIVSGGVDDSCRKIEHQLEEMHQMLWRKFELEKHKLQA</sequence>
<proteinExistence type="predicted"/>
<organism evidence="1 2">
    <name type="scientific">Heracleum sosnowskyi</name>
    <dbReference type="NCBI Taxonomy" id="360622"/>
    <lineage>
        <taxon>Eukaryota</taxon>
        <taxon>Viridiplantae</taxon>
        <taxon>Streptophyta</taxon>
        <taxon>Embryophyta</taxon>
        <taxon>Tracheophyta</taxon>
        <taxon>Spermatophyta</taxon>
        <taxon>Magnoliopsida</taxon>
        <taxon>eudicotyledons</taxon>
        <taxon>Gunneridae</taxon>
        <taxon>Pentapetalae</taxon>
        <taxon>asterids</taxon>
        <taxon>campanulids</taxon>
        <taxon>Apiales</taxon>
        <taxon>Apiaceae</taxon>
        <taxon>Apioideae</taxon>
        <taxon>apioid superclade</taxon>
        <taxon>Tordylieae</taxon>
        <taxon>Tordyliinae</taxon>
        <taxon>Heracleum</taxon>
    </lineage>
</organism>
<keyword evidence="2" id="KW-1185">Reference proteome</keyword>
<dbReference type="AlphaFoldDB" id="A0AAD8GQL6"/>
<dbReference type="EMBL" id="JAUIZM010000013">
    <property type="protein sequence ID" value="KAK1353300.1"/>
    <property type="molecule type" value="Genomic_DNA"/>
</dbReference>
<accession>A0AAD8GQL6</accession>
<protein>
    <submittedName>
        <fullName evidence="1">Uncharacterized protein</fullName>
    </submittedName>
</protein>
<evidence type="ECO:0000313" key="1">
    <source>
        <dbReference type="EMBL" id="KAK1353300.1"/>
    </source>
</evidence>
<comment type="caution">
    <text evidence="1">The sequence shown here is derived from an EMBL/GenBank/DDBJ whole genome shotgun (WGS) entry which is preliminary data.</text>
</comment>
<evidence type="ECO:0000313" key="2">
    <source>
        <dbReference type="Proteomes" id="UP001237642"/>
    </source>
</evidence>
<dbReference type="Proteomes" id="UP001237642">
    <property type="component" value="Unassembled WGS sequence"/>
</dbReference>
<reference evidence="1" key="1">
    <citation type="submission" date="2023-02" db="EMBL/GenBank/DDBJ databases">
        <title>Genome of toxic invasive species Heracleum sosnowskyi carries increased number of genes despite the absence of recent whole-genome duplications.</title>
        <authorList>
            <person name="Schelkunov M."/>
            <person name="Shtratnikova V."/>
            <person name="Makarenko M."/>
            <person name="Klepikova A."/>
            <person name="Omelchenko D."/>
            <person name="Novikova G."/>
            <person name="Obukhova E."/>
            <person name="Bogdanov V."/>
            <person name="Penin A."/>
            <person name="Logacheva M."/>
        </authorList>
    </citation>
    <scope>NUCLEOTIDE SEQUENCE</scope>
    <source>
        <strain evidence="1">Hsosn_3</strain>
        <tissue evidence="1">Leaf</tissue>
    </source>
</reference>